<evidence type="ECO:0000256" key="1">
    <source>
        <dbReference type="SAM" id="SignalP"/>
    </source>
</evidence>
<accession>A0AAE0P8R8</accession>
<reference evidence="2" key="1">
    <citation type="journal article" date="2023" name="Mol. Phylogenet. Evol.">
        <title>Genome-scale phylogeny and comparative genomics of the fungal order Sordariales.</title>
        <authorList>
            <person name="Hensen N."/>
            <person name="Bonometti L."/>
            <person name="Westerberg I."/>
            <person name="Brannstrom I.O."/>
            <person name="Guillou S."/>
            <person name="Cros-Aarteil S."/>
            <person name="Calhoun S."/>
            <person name="Haridas S."/>
            <person name="Kuo A."/>
            <person name="Mondo S."/>
            <person name="Pangilinan J."/>
            <person name="Riley R."/>
            <person name="LaButti K."/>
            <person name="Andreopoulos B."/>
            <person name="Lipzen A."/>
            <person name="Chen C."/>
            <person name="Yan M."/>
            <person name="Daum C."/>
            <person name="Ng V."/>
            <person name="Clum A."/>
            <person name="Steindorff A."/>
            <person name="Ohm R.A."/>
            <person name="Martin F."/>
            <person name="Silar P."/>
            <person name="Natvig D.O."/>
            <person name="Lalanne C."/>
            <person name="Gautier V."/>
            <person name="Ament-Velasquez S.L."/>
            <person name="Kruys A."/>
            <person name="Hutchinson M.I."/>
            <person name="Powell A.J."/>
            <person name="Barry K."/>
            <person name="Miller A.N."/>
            <person name="Grigoriev I.V."/>
            <person name="Debuchy R."/>
            <person name="Gladieux P."/>
            <person name="Hiltunen Thoren M."/>
            <person name="Johannesson H."/>
        </authorList>
    </citation>
    <scope>NUCLEOTIDE SEQUENCE</scope>
    <source>
        <strain evidence="2">FGSC 1904</strain>
    </source>
</reference>
<proteinExistence type="predicted"/>
<keyword evidence="1" id="KW-0732">Signal</keyword>
<dbReference type="AlphaFoldDB" id="A0AAE0P8R8"/>
<feature type="signal peptide" evidence="1">
    <location>
        <begin position="1"/>
        <end position="21"/>
    </location>
</feature>
<evidence type="ECO:0000313" key="3">
    <source>
        <dbReference type="Proteomes" id="UP001281003"/>
    </source>
</evidence>
<reference evidence="2" key="2">
    <citation type="submission" date="2023-07" db="EMBL/GenBank/DDBJ databases">
        <authorList>
            <consortium name="Lawrence Berkeley National Laboratory"/>
            <person name="Haridas S."/>
            <person name="Hensen N."/>
            <person name="Bonometti L."/>
            <person name="Westerberg I."/>
            <person name="Brannstrom I.O."/>
            <person name="Guillou S."/>
            <person name="Cros-Aarteil S."/>
            <person name="Calhoun S."/>
            <person name="Kuo A."/>
            <person name="Mondo S."/>
            <person name="Pangilinan J."/>
            <person name="Riley R."/>
            <person name="LaButti K."/>
            <person name="Andreopoulos B."/>
            <person name="Lipzen A."/>
            <person name="Chen C."/>
            <person name="Yanf M."/>
            <person name="Daum C."/>
            <person name="Ng V."/>
            <person name="Clum A."/>
            <person name="Steindorff A."/>
            <person name="Ohm R."/>
            <person name="Martin F."/>
            <person name="Silar P."/>
            <person name="Natvig D."/>
            <person name="Lalanne C."/>
            <person name="Gautier V."/>
            <person name="Ament-velasquez S.L."/>
            <person name="Kruys A."/>
            <person name="Hutchinson M.I."/>
            <person name="Powell A.J."/>
            <person name="Barry K."/>
            <person name="Miller A.N."/>
            <person name="Grigoriev I.V."/>
            <person name="Debuchy R."/>
            <person name="Gladieux P."/>
            <person name="Thoren M.H."/>
            <person name="Johannesson H."/>
        </authorList>
    </citation>
    <scope>NUCLEOTIDE SEQUENCE</scope>
    <source>
        <strain evidence="2">FGSC 1904</strain>
    </source>
</reference>
<sequence>MKSLFFLPALLGLAFSHPAAPSELDTRAAPQIAHFFFQAAATGYNLTVPADGNWYPTNNGLNVNIITALDFTVTQCEFATHQPVAYNYQLSGDLPYPKEQFAVGPPQPIDRVRCWGYCLQVYDDCVRNGQFVGTCCNGFCAANKCRPYVYPQDIPWPN</sequence>
<evidence type="ECO:0000313" key="2">
    <source>
        <dbReference type="EMBL" id="KAK3395456.1"/>
    </source>
</evidence>
<organism evidence="2 3">
    <name type="scientific">Sordaria brevicollis</name>
    <dbReference type="NCBI Taxonomy" id="83679"/>
    <lineage>
        <taxon>Eukaryota</taxon>
        <taxon>Fungi</taxon>
        <taxon>Dikarya</taxon>
        <taxon>Ascomycota</taxon>
        <taxon>Pezizomycotina</taxon>
        <taxon>Sordariomycetes</taxon>
        <taxon>Sordariomycetidae</taxon>
        <taxon>Sordariales</taxon>
        <taxon>Sordariaceae</taxon>
        <taxon>Sordaria</taxon>
    </lineage>
</organism>
<keyword evidence="3" id="KW-1185">Reference proteome</keyword>
<protein>
    <submittedName>
        <fullName evidence="2">Uncharacterized protein</fullName>
    </submittedName>
</protein>
<dbReference type="Proteomes" id="UP001281003">
    <property type="component" value="Unassembled WGS sequence"/>
</dbReference>
<dbReference type="EMBL" id="JAUTDP010000010">
    <property type="protein sequence ID" value="KAK3395456.1"/>
    <property type="molecule type" value="Genomic_DNA"/>
</dbReference>
<feature type="chain" id="PRO_5042291310" evidence="1">
    <location>
        <begin position="22"/>
        <end position="158"/>
    </location>
</feature>
<comment type="caution">
    <text evidence="2">The sequence shown here is derived from an EMBL/GenBank/DDBJ whole genome shotgun (WGS) entry which is preliminary data.</text>
</comment>
<gene>
    <name evidence="2" type="ORF">B0T20DRAFT_35380</name>
</gene>
<name>A0AAE0P8R8_SORBR</name>